<accession>A0A0R3UC27</accession>
<evidence type="ECO:0000313" key="1">
    <source>
        <dbReference type="EMBL" id="VDD78473.1"/>
    </source>
</evidence>
<reference evidence="1 2" key="1">
    <citation type="submission" date="2018-10" db="EMBL/GenBank/DDBJ databases">
        <authorList>
            <consortium name="Pathogen Informatics"/>
        </authorList>
    </citation>
    <scope>NUCLEOTIDE SEQUENCE [LARGE SCALE GENOMIC DNA]</scope>
</reference>
<keyword evidence="2" id="KW-1185">Reference proteome</keyword>
<dbReference type="EMBL" id="UXSR01001711">
    <property type="protein sequence ID" value="VDD78473.1"/>
    <property type="molecule type" value="Genomic_DNA"/>
</dbReference>
<gene>
    <name evidence="1" type="ORF">MCOS_LOCUS4476</name>
</gene>
<proteinExistence type="predicted"/>
<evidence type="ECO:0000313" key="2">
    <source>
        <dbReference type="Proteomes" id="UP000267029"/>
    </source>
</evidence>
<dbReference type="OrthoDB" id="10515907at2759"/>
<protein>
    <submittedName>
        <fullName evidence="1">Uncharacterized protein</fullName>
    </submittedName>
</protein>
<sequence>MVRRLQTQLAIALNFAKSESADRLKLQDDIKAILPKPPSGKLVVKEDGTEMTMEEVNTLLAMTLERIEKLHESLEMSGSVAKRHLVAALQNYKEMANRFTQEAIERAVLREQNKHELERLEWVNSFMFFLL</sequence>
<name>A0A0R3UC27_MESCO</name>
<dbReference type="AlphaFoldDB" id="A0A0R3UC27"/>
<dbReference type="Proteomes" id="UP000267029">
    <property type="component" value="Unassembled WGS sequence"/>
</dbReference>
<organism evidence="1 2">
    <name type="scientific">Mesocestoides corti</name>
    <name type="common">Flatworm</name>
    <dbReference type="NCBI Taxonomy" id="53468"/>
    <lineage>
        <taxon>Eukaryota</taxon>
        <taxon>Metazoa</taxon>
        <taxon>Spiralia</taxon>
        <taxon>Lophotrochozoa</taxon>
        <taxon>Platyhelminthes</taxon>
        <taxon>Cestoda</taxon>
        <taxon>Eucestoda</taxon>
        <taxon>Cyclophyllidea</taxon>
        <taxon>Mesocestoididae</taxon>
        <taxon>Mesocestoides</taxon>
    </lineage>
</organism>